<feature type="non-terminal residue" evidence="1">
    <location>
        <position position="1"/>
    </location>
</feature>
<gene>
    <name evidence="1" type="ORF">ACFQ07_15125</name>
</gene>
<reference evidence="2" key="1">
    <citation type="journal article" date="2019" name="Int. J. Syst. Evol. Microbiol.">
        <title>The Global Catalogue of Microorganisms (GCM) 10K type strain sequencing project: providing services to taxonomists for standard genome sequencing and annotation.</title>
        <authorList>
            <consortium name="The Broad Institute Genomics Platform"/>
            <consortium name="The Broad Institute Genome Sequencing Center for Infectious Disease"/>
            <person name="Wu L."/>
            <person name="Ma J."/>
        </authorList>
    </citation>
    <scope>NUCLEOTIDE SEQUENCE [LARGE SCALE GENOMIC DNA]</scope>
    <source>
        <strain evidence="2">JCM 31696</strain>
    </source>
</reference>
<name>A0ABW3CIG4_9ACTN</name>
<protein>
    <submittedName>
        <fullName evidence="1">FAD-dependent oxidoreductase</fullName>
    </submittedName>
</protein>
<organism evidence="1 2">
    <name type="scientific">Actinomadura adrarensis</name>
    <dbReference type="NCBI Taxonomy" id="1819600"/>
    <lineage>
        <taxon>Bacteria</taxon>
        <taxon>Bacillati</taxon>
        <taxon>Actinomycetota</taxon>
        <taxon>Actinomycetes</taxon>
        <taxon>Streptosporangiales</taxon>
        <taxon>Thermomonosporaceae</taxon>
        <taxon>Actinomadura</taxon>
    </lineage>
</organism>
<keyword evidence="2" id="KW-1185">Reference proteome</keyword>
<accession>A0ABW3CIG4</accession>
<proteinExistence type="predicted"/>
<comment type="caution">
    <text evidence="1">The sequence shown here is derived from an EMBL/GenBank/DDBJ whole genome shotgun (WGS) entry which is preliminary data.</text>
</comment>
<dbReference type="InterPro" id="IPR036188">
    <property type="entry name" value="FAD/NAD-bd_sf"/>
</dbReference>
<dbReference type="Proteomes" id="UP001597083">
    <property type="component" value="Unassembled WGS sequence"/>
</dbReference>
<evidence type="ECO:0000313" key="1">
    <source>
        <dbReference type="EMBL" id="MFD0853567.1"/>
    </source>
</evidence>
<dbReference type="EMBL" id="JBHTIR010002278">
    <property type="protein sequence ID" value="MFD0853567.1"/>
    <property type="molecule type" value="Genomic_DNA"/>
</dbReference>
<dbReference type="Gene3D" id="3.50.50.60">
    <property type="entry name" value="FAD/NAD(P)-binding domain"/>
    <property type="match status" value="1"/>
</dbReference>
<sequence>NLDYLRELGALNEAGLPLHSGGLSVTHPGLVYLGLEFQRSFASNTLRGVGRDAAFVIEPLAAYARNAPATLGL</sequence>
<evidence type="ECO:0000313" key="2">
    <source>
        <dbReference type="Proteomes" id="UP001597083"/>
    </source>
</evidence>